<gene>
    <name evidence="3" type="ORF">HT576_22280</name>
</gene>
<name>A0A8J8GPZ0_9EURY</name>
<dbReference type="Proteomes" id="UP000728647">
    <property type="component" value="Unassembled WGS sequence"/>
</dbReference>
<protein>
    <submittedName>
        <fullName evidence="3">Universal stress protein</fullName>
    </submittedName>
</protein>
<proteinExistence type="inferred from homology"/>
<dbReference type="RefSeq" id="WP_174703366.1">
    <property type="nucleotide sequence ID" value="NZ_JABURA010000003.1"/>
</dbReference>
<organism evidence="3 4">
    <name type="scientific">Haloterrigena gelatinilytica</name>
    <dbReference type="NCBI Taxonomy" id="2741724"/>
    <lineage>
        <taxon>Archaea</taxon>
        <taxon>Methanobacteriati</taxon>
        <taxon>Methanobacteriota</taxon>
        <taxon>Stenosarchaea group</taxon>
        <taxon>Halobacteria</taxon>
        <taxon>Halobacteriales</taxon>
        <taxon>Natrialbaceae</taxon>
        <taxon>Haloterrigena</taxon>
    </lineage>
</organism>
<accession>A0A8J8GPZ0</accession>
<dbReference type="PANTHER" id="PTHR46268">
    <property type="entry name" value="STRESS RESPONSE PROTEIN NHAX"/>
    <property type="match status" value="1"/>
</dbReference>
<reference evidence="3" key="1">
    <citation type="submission" date="2020-06" db="EMBL/GenBank/DDBJ databases">
        <title>Haloterrigena sp. nov., an extremely halophilic archaeon isolated from a saline sediment.</title>
        <authorList>
            <person name="Liu B.-B."/>
        </authorList>
    </citation>
    <scope>NUCLEOTIDE SEQUENCE</scope>
    <source>
        <strain evidence="3">SYSU A121-1</strain>
    </source>
</reference>
<dbReference type="Gene3D" id="3.40.50.620">
    <property type="entry name" value="HUPs"/>
    <property type="match status" value="1"/>
</dbReference>
<comment type="caution">
    <text evidence="3">The sequence shown here is derived from an EMBL/GenBank/DDBJ whole genome shotgun (WGS) entry which is preliminary data.</text>
</comment>
<feature type="domain" description="UspA" evidence="2">
    <location>
        <begin position="1"/>
        <end position="139"/>
    </location>
</feature>
<evidence type="ECO:0000313" key="3">
    <source>
        <dbReference type="EMBL" id="NUB93711.1"/>
    </source>
</evidence>
<evidence type="ECO:0000313" key="4">
    <source>
        <dbReference type="Proteomes" id="UP000728647"/>
    </source>
</evidence>
<dbReference type="CDD" id="cd00293">
    <property type="entry name" value="USP-like"/>
    <property type="match status" value="1"/>
</dbReference>
<comment type="similarity">
    <text evidence="1">Belongs to the universal stress protein A family.</text>
</comment>
<dbReference type="PANTHER" id="PTHR46268:SF6">
    <property type="entry name" value="UNIVERSAL STRESS PROTEIN UP12"/>
    <property type="match status" value="1"/>
</dbReference>
<dbReference type="EMBL" id="JABURA010000003">
    <property type="protein sequence ID" value="NUB93711.1"/>
    <property type="molecule type" value="Genomic_DNA"/>
</dbReference>
<evidence type="ECO:0000256" key="1">
    <source>
        <dbReference type="ARBA" id="ARBA00008791"/>
    </source>
</evidence>
<dbReference type="InterPro" id="IPR006016">
    <property type="entry name" value="UspA"/>
</dbReference>
<dbReference type="AlphaFoldDB" id="A0A8J8GPZ0"/>
<dbReference type="OrthoDB" id="105697at2157"/>
<evidence type="ECO:0000259" key="2">
    <source>
        <dbReference type="Pfam" id="PF00582"/>
    </source>
</evidence>
<dbReference type="InterPro" id="IPR014729">
    <property type="entry name" value="Rossmann-like_a/b/a_fold"/>
</dbReference>
<sequence>MYSDVLLATDGSECARAATSHAVDLAATYDATLHALYVIETRIGYDSGVVDPATIEDDLRAEGESVLEAVGDESRARDVTLVDRIRKGVPEREIADYVEREGIDIVVVGTRGKSAFKTILLGSTSEALVRDLSVPVVLVSADGETDSDT</sequence>
<dbReference type="PRINTS" id="PR01438">
    <property type="entry name" value="UNVRSLSTRESS"/>
</dbReference>
<dbReference type="Pfam" id="PF00582">
    <property type="entry name" value="Usp"/>
    <property type="match status" value="1"/>
</dbReference>
<dbReference type="SUPFAM" id="SSF52402">
    <property type="entry name" value="Adenine nucleotide alpha hydrolases-like"/>
    <property type="match status" value="1"/>
</dbReference>
<dbReference type="InterPro" id="IPR006015">
    <property type="entry name" value="Universal_stress_UspA"/>
</dbReference>